<dbReference type="GO" id="GO:0005975">
    <property type="term" value="P:carbohydrate metabolic process"/>
    <property type="evidence" value="ECO:0007669"/>
    <property type="project" value="InterPro"/>
</dbReference>
<dbReference type="InterPro" id="IPR051398">
    <property type="entry name" value="Polysacch_Deacetylase"/>
</dbReference>
<evidence type="ECO:0000256" key="1">
    <source>
        <dbReference type="ARBA" id="ARBA00022729"/>
    </source>
</evidence>
<dbReference type="InterPro" id="IPR036582">
    <property type="entry name" value="Mao_N_sf"/>
</dbReference>
<sequence>MQHNLFTFRRSLLVAGVSGLLFILFFSSSTVPSSRVLAASQNTDNSKPFIAVLAYHHIIPDQLPEGTTTHAVIPLAEFEAQMKYLHDNGYYTASLKDVEDFIYNKKKLPEKTVLITFDDGYESNFVYAFPVLKSYNFKATIFLIGNRVVQKEESFDPNRLSKLSLRQIKEMFDSGLMEFGSHTFDAHEYRGNKPALLSMDKEQLDLDFSREAGVFTQNSLPSPTAIAYPYGKFNSAVLKAAKSFGYKLGFTIRDGFVYQSSYPYTLNRNIVPPGTDIPRFKALLKDNSSGMPADFKNSIVLQIGSGTAYIKGRPLLLDSSAFIKNGSTMVPLRFIAQSLGARVDWIPAQRKILVKTSQKTVELWAESGNTALGPWPAPQDPWKFRRQEAIVNGNRIFLDTPPIIRNDRVMVPLRFLSEALGFEVKWHEALRMVEIR</sequence>
<dbReference type="AlphaFoldDB" id="A0A3G2R4J7"/>
<dbReference type="InterPro" id="IPR011330">
    <property type="entry name" value="Glyco_hydro/deAcase_b/a-brl"/>
</dbReference>
<dbReference type="PROSITE" id="PS51677">
    <property type="entry name" value="NODB"/>
    <property type="match status" value="1"/>
</dbReference>
<dbReference type="Proteomes" id="UP000280960">
    <property type="component" value="Chromosome"/>
</dbReference>
<organism evidence="3 4">
    <name type="scientific">Biomaibacter acetigenes</name>
    <dbReference type="NCBI Taxonomy" id="2316383"/>
    <lineage>
        <taxon>Bacteria</taxon>
        <taxon>Bacillati</taxon>
        <taxon>Bacillota</taxon>
        <taxon>Clostridia</taxon>
        <taxon>Thermosediminibacterales</taxon>
        <taxon>Tepidanaerobacteraceae</taxon>
        <taxon>Biomaibacter</taxon>
    </lineage>
</organism>
<keyword evidence="1" id="KW-0732">Signal</keyword>
<feature type="domain" description="NodB homology" evidence="2">
    <location>
        <begin position="111"/>
        <end position="330"/>
    </location>
</feature>
<dbReference type="SUPFAM" id="SSF88713">
    <property type="entry name" value="Glycoside hydrolase/deacetylase"/>
    <property type="match status" value="1"/>
</dbReference>
<evidence type="ECO:0000313" key="4">
    <source>
        <dbReference type="Proteomes" id="UP000280960"/>
    </source>
</evidence>
<evidence type="ECO:0000259" key="2">
    <source>
        <dbReference type="PROSITE" id="PS51677"/>
    </source>
</evidence>
<keyword evidence="4" id="KW-1185">Reference proteome</keyword>
<dbReference type="KEGG" id="bacg:D2962_03715"/>
<dbReference type="SUPFAM" id="SSF55383">
    <property type="entry name" value="Copper amine oxidase, domain N"/>
    <property type="match status" value="2"/>
</dbReference>
<dbReference type="Pfam" id="PF01522">
    <property type="entry name" value="Polysacc_deac_1"/>
    <property type="match status" value="1"/>
</dbReference>
<dbReference type="RefSeq" id="WP_122014184.1">
    <property type="nucleotide sequence ID" value="NZ_CP033169.1"/>
</dbReference>
<dbReference type="PANTHER" id="PTHR34216">
    <property type="match status" value="1"/>
</dbReference>
<dbReference type="InterPro" id="IPR012854">
    <property type="entry name" value="Cu_amine_oxidase-like_N"/>
</dbReference>
<dbReference type="Pfam" id="PF07833">
    <property type="entry name" value="Cu_amine_oxidN1"/>
    <property type="match status" value="2"/>
</dbReference>
<reference evidence="3 4" key="1">
    <citation type="submission" date="2018-10" db="EMBL/GenBank/DDBJ databases">
        <authorList>
            <person name="Zhang X."/>
        </authorList>
    </citation>
    <scope>NUCLEOTIDE SEQUENCE [LARGE SCALE GENOMIC DNA]</scope>
    <source>
        <strain evidence="3 4">SK-G1</strain>
    </source>
</reference>
<gene>
    <name evidence="3" type="ORF">D2962_03715</name>
</gene>
<dbReference type="InterPro" id="IPR002509">
    <property type="entry name" value="NODB_dom"/>
</dbReference>
<evidence type="ECO:0000313" key="3">
    <source>
        <dbReference type="EMBL" id="AYO29837.1"/>
    </source>
</evidence>
<dbReference type="Gene3D" id="3.30.457.10">
    <property type="entry name" value="Copper amine oxidase-like, N-terminal domain"/>
    <property type="match status" value="1"/>
</dbReference>
<dbReference type="GO" id="GO:0016810">
    <property type="term" value="F:hydrolase activity, acting on carbon-nitrogen (but not peptide) bonds"/>
    <property type="evidence" value="ECO:0007669"/>
    <property type="project" value="InterPro"/>
</dbReference>
<proteinExistence type="predicted"/>
<dbReference type="PANTHER" id="PTHR34216:SF7">
    <property type="entry name" value="POLY-BETA-1,6-N-ACETYL-D-GLUCOSAMINE N-DEACETYLASE"/>
    <property type="match status" value="1"/>
</dbReference>
<name>A0A3G2R4J7_9FIRM</name>
<dbReference type="EMBL" id="CP033169">
    <property type="protein sequence ID" value="AYO29837.1"/>
    <property type="molecule type" value="Genomic_DNA"/>
</dbReference>
<protein>
    <submittedName>
        <fullName evidence="3">Polysaccharide deacetylase</fullName>
    </submittedName>
</protein>
<dbReference type="Gene3D" id="3.20.20.370">
    <property type="entry name" value="Glycoside hydrolase/deacetylase"/>
    <property type="match status" value="1"/>
</dbReference>
<accession>A0A3G2R4J7</accession>